<dbReference type="Proteomes" id="UP000032142">
    <property type="component" value="Unassembled WGS sequence"/>
</dbReference>
<organism evidence="1 2">
    <name type="scientific">Gossypium arboreum</name>
    <name type="common">Tree cotton</name>
    <name type="synonym">Gossypium nanking</name>
    <dbReference type="NCBI Taxonomy" id="29729"/>
    <lineage>
        <taxon>Eukaryota</taxon>
        <taxon>Viridiplantae</taxon>
        <taxon>Streptophyta</taxon>
        <taxon>Embryophyta</taxon>
        <taxon>Tracheophyta</taxon>
        <taxon>Spermatophyta</taxon>
        <taxon>Magnoliopsida</taxon>
        <taxon>eudicotyledons</taxon>
        <taxon>Gunneridae</taxon>
        <taxon>Pentapetalae</taxon>
        <taxon>rosids</taxon>
        <taxon>malvids</taxon>
        <taxon>Malvales</taxon>
        <taxon>Malvaceae</taxon>
        <taxon>Malvoideae</taxon>
        <taxon>Gossypium</taxon>
    </lineage>
</organism>
<accession>A0A0B0PZD8</accession>
<dbReference type="AlphaFoldDB" id="A0A0B0PZD8"/>
<keyword evidence="2" id="KW-1185">Reference proteome</keyword>
<sequence length="36" mass="4307">MLQILDSLCEQHRVCHQASLDWRLLEIRITLSNSHF</sequence>
<evidence type="ECO:0000313" key="1">
    <source>
        <dbReference type="EMBL" id="KHG29869.1"/>
    </source>
</evidence>
<dbReference type="EMBL" id="KN452700">
    <property type="protein sequence ID" value="KHG29869.1"/>
    <property type="molecule type" value="Genomic_DNA"/>
</dbReference>
<evidence type="ECO:0000313" key="2">
    <source>
        <dbReference type="Proteomes" id="UP000032142"/>
    </source>
</evidence>
<name>A0A0B0PZD8_GOSAR</name>
<reference evidence="2" key="1">
    <citation type="submission" date="2014-09" db="EMBL/GenBank/DDBJ databases">
        <authorList>
            <person name="Mudge J."/>
            <person name="Ramaraj T."/>
            <person name="Lindquist I.E."/>
            <person name="Bharti A.K."/>
            <person name="Sundararajan A."/>
            <person name="Cameron C.T."/>
            <person name="Woodward J.E."/>
            <person name="May G.D."/>
            <person name="Brubaker C."/>
            <person name="Broadhvest J."/>
            <person name="Wilkins T.A."/>
        </authorList>
    </citation>
    <scope>NUCLEOTIDE SEQUENCE</scope>
    <source>
        <strain evidence="2">cv. AKA8401</strain>
    </source>
</reference>
<protein>
    <submittedName>
        <fullName evidence="1">Uncharacterized protein</fullName>
    </submittedName>
</protein>
<gene>
    <name evidence="1" type="ORF">F383_16104</name>
</gene>
<proteinExistence type="predicted"/>